<dbReference type="InterPro" id="IPR050090">
    <property type="entry name" value="Tyrosine_recombinase_XerCD"/>
</dbReference>
<dbReference type="InterPro" id="IPR011010">
    <property type="entry name" value="DNA_brk_join_enz"/>
</dbReference>
<dbReference type="Pfam" id="PF00589">
    <property type="entry name" value="Phage_integrase"/>
    <property type="match status" value="1"/>
</dbReference>
<dbReference type="SUPFAM" id="SSF56349">
    <property type="entry name" value="DNA breaking-rejoining enzymes"/>
    <property type="match status" value="1"/>
</dbReference>
<proteinExistence type="inferred from homology"/>
<evidence type="ECO:0000259" key="4">
    <source>
        <dbReference type="PROSITE" id="PS51898"/>
    </source>
</evidence>
<dbReference type="EMBL" id="JAEUAX010000010">
    <property type="protein sequence ID" value="MBW9111305.1"/>
    <property type="molecule type" value="Genomic_DNA"/>
</dbReference>
<dbReference type="Gene3D" id="1.10.443.10">
    <property type="entry name" value="Intergrase catalytic core"/>
    <property type="match status" value="1"/>
</dbReference>
<accession>A0ABS7I391</accession>
<dbReference type="PROSITE" id="PS51898">
    <property type="entry name" value="TYR_RECOMBINASE"/>
    <property type="match status" value="1"/>
</dbReference>
<reference evidence="5 6" key="1">
    <citation type="journal article" date="2021" name="MBio">
        <title>Poor Competitiveness of Bradyrhizobium in Pigeon Pea Root Colonization in Indian Soils.</title>
        <authorList>
            <person name="Chalasani D."/>
            <person name="Basu A."/>
            <person name="Pullabhotla S.V.S.R.N."/>
            <person name="Jorrin B."/>
            <person name="Neal A.L."/>
            <person name="Poole P.S."/>
            <person name="Podile A.R."/>
            <person name="Tkacz A."/>
        </authorList>
    </citation>
    <scope>NUCLEOTIDE SEQUENCE [LARGE SCALE GENOMIC DNA]</scope>
    <source>
        <strain evidence="5 6">HU12</strain>
    </source>
</reference>
<dbReference type="InterPro" id="IPR002104">
    <property type="entry name" value="Integrase_catalytic"/>
</dbReference>
<feature type="domain" description="Tyr recombinase" evidence="4">
    <location>
        <begin position="1"/>
        <end position="182"/>
    </location>
</feature>
<keyword evidence="6" id="KW-1185">Reference proteome</keyword>
<dbReference type="PANTHER" id="PTHR30349">
    <property type="entry name" value="PHAGE INTEGRASE-RELATED"/>
    <property type="match status" value="1"/>
</dbReference>
<evidence type="ECO:0000313" key="5">
    <source>
        <dbReference type="EMBL" id="MBW9111305.1"/>
    </source>
</evidence>
<comment type="similarity">
    <text evidence="1">Belongs to the 'phage' integrase family.</text>
</comment>
<dbReference type="Proteomes" id="UP000777440">
    <property type="component" value="Unassembled WGS sequence"/>
</dbReference>
<comment type="caution">
    <text evidence="5">The sequence shown here is derived from an EMBL/GenBank/DDBJ whole genome shotgun (WGS) entry which is preliminary data.</text>
</comment>
<keyword evidence="2" id="KW-0238">DNA-binding</keyword>
<keyword evidence="3" id="KW-0233">DNA recombination</keyword>
<dbReference type="PANTHER" id="PTHR30349:SF41">
    <property type="entry name" value="INTEGRASE_RECOMBINASE PROTEIN MJ0367-RELATED"/>
    <property type="match status" value="1"/>
</dbReference>
<evidence type="ECO:0000256" key="1">
    <source>
        <dbReference type="ARBA" id="ARBA00008857"/>
    </source>
</evidence>
<dbReference type="InterPro" id="IPR013762">
    <property type="entry name" value="Integrase-like_cat_sf"/>
</dbReference>
<evidence type="ECO:0000256" key="3">
    <source>
        <dbReference type="ARBA" id="ARBA00023172"/>
    </source>
</evidence>
<organism evidence="5 6">
    <name type="scientific">Microbacterium ureisolvens</name>
    <dbReference type="NCBI Taxonomy" id="2781186"/>
    <lineage>
        <taxon>Bacteria</taxon>
        <taxon>Bacillati</taxon>
        <taxon>Actinomycetota</taxon>
        <taxon>Actinomycetes</taxon>
        <taxon>Micrococcales</taxon>
        <taxon>Microbacteriaceae</taxon>
        <taxon>Microbacterium</taxon>
    </lineage>
</organism>
<protein>
    <submittedName>
        <fullName evidence="5">Tyrosine-type recombinase/integrase</fullName>
    </submittedName>
</protein>
<evidence type="ECO:0000256" key="2">
    <source>
        <dbReference type="ARBA" id="ARBA00023125"/>
    </source>
</evidence>
<evidence type="ECO:0000313" key="6">
    <source>
        <dbReference type="Proteomes" id="UP000777440"/>
    </source>
</evidence>
<gene>
    <name evidence="5" type="ORF">JNB61_16130</name>
</gene>
<sequence>MEDVILLMLGTSIRPGEALALRREDVIFVEGRMKIKVVGTVSTTKKFGTVRKDTLKRERQKRTITVPSFTAEVLRRRLASYVDNPDGLLFPTRRGTPRQTNNINRLLRAFRATYAEELIEVGIVPEHLTARLLRKAAATTIANAADPKLAQLLLGHADVRTTIAHYIKPNDEVPDVTAEMLDARYHFGSDSVGPGRGA</sequence>
<name>A0ABS7I391_9MICO</name>